<keyword evidence="1" id="KW-0732">Signal</keyword>
<evidence type="ECO:0000256" key="1">
    <source>
        <dbReference type="SAM" id="SignalP"/>
    </source>
</evidence>
<dbReference type="Pfam" id="PF06452">
    <property type="entry name" value="CBM9_1"/>
    <property type="match status" value="1"/>
</dbReference>
<dbReference type="SUPFAM" id="SSF56601">
    <property type="entry name" value="beta-lactamase/transpeptidase-like"/>
    <property type="match status" value="1"/>
</dbReference>
<dbReference type="Proteomes" id="UP000475249">
    <property type="component" value="Unassembled WGS sequence"/>
</dbReference>
<dbReference type="PANTHER" id="PTHR46825:SF9">
    <property type="entry name" value="BETA-LACTAMASE-RELATED DOMAIN-CONTAINING PROTEIN"/>
    <property type="match status" value="1"/>
</dbReference>
<dbReference type="EMBL" id="WXYO01000009">
    <property type="protein sequence ID" value="NAS14150.1"/>
    <property type="molecule type" value="Genomic_DNA"/>
</dbReference>
<dbReference type="GO" id="GO:0016052">
    <property type="term" value="P:carbohydrate catabolic process"/>
    <property type="evidence" value="ECO:0007669"/>
    <property type="project" value="InterPro"/>
</dbReference>
<dbReference type="AlphaFoldDB" id="A0A6L9EH82"/>
<organism evidence="4 5">
    <name type="scientific">Poritiphilus flavus</name>
    <dbReference type="NCBI Taxonomy" id="2697053"/>
    <lineage>
        <taxon>Bacteria</taxon>
        <taxon>Pseudomonadati</taxon>
        <taxon>Bacteroidota</taxon>
        <taxon>Flavobacteriia</taxon>
        <taxon>Flavobacteriales</taxon>
        <taxon>Flavobacteriaceae</taxon>
        <taxon>Poritiphilus</taxon>
    </lineage>
</organism>
<reference evidence="4 5" key="1">
    <citation type="submission" date="2020-01" db="EMBL/GenBank/DDBJ databases">
        <title>Bacteria diversity of Porities sp.</title>
        <authorList>
            <person name="Wang G."/>
        </authorList>
    </citation>
    <scope>NUCLEOTIDE SEQUENCE [LARGE SCALE GENOMIC DNA]</scope>
    <source>
        <strain evidence="4 5">R33</strain>
    </source>
</reference>
<feature type="chain" id="PRO_5026729902" evidence="1">
    <location>
        <begin position="25"/>
        <end position="670"/>
    </location>
</feature>
<evidence type="ECO:0000313" key="5">
    <source>
        <dbReference type="Proteomes" id="UP000475249"/>
    </source>
</evidence>
<proteinExistence type="predicted"/>
<feature type="signal peptide" evidence="1">
    <location>
        <begin position="1"/>
        <end position="24"/>
    </location>
</feature>
<protein>
    <submittedName>
        <fullName evidence="4">Serine hydrolase</fullName>
    </submittedName>
</protein>
<comment type="caution">
    <text evidence="4">The sequence shown here is derived from an EMBL/GenBank/DDBJ whole genome shotgun (WGS) entry which is preliminary data.</text>
</comment>
<dbReference type="InterPro" id="IPR001466">
    <property type="entry name" value="Beta-lactam-related"/>
</dbReference>
<dbReference type="RefSeq" id="WP_161437202.1">
    <property type="nucleotide sequence ID" value="NZ_WXYO01000009.1"/>
</dbReference>
<keyword evidence="5" id="KW-1185">Reference proteome</keyword>
<dbReference type="GO" id="GO:0004553">
    <property type="term" value="F:hydrolase activity, hydrolyzing O-glycosyl compounds"/>
    <property type="evidence" value="ECO:0007669"/>
    <property type="project" value="InterPro"/>
</dbReference>
<dbReference type="InterPro" id="IPR012338">
    <property type="entry name" value="Beta-lactam/transpept-like"/>
</dbReference>
<dbReference type="SUPFAM" id="SSF49344">
    <property type="entry name" value="CBD9-like"/>
    <property type="match status" value="1"/>
</dbReference>
<evidence type="ECO:0000313" key="4">
    <source>
        <dbReference type="EMBL" id="NAS14150.1"/>
    </source>
</evidence>
<sequence length="670" mass="75957">MHTSHLKTILQTLLAALFLSTTFAQVSAIAYPVEDISIDGSLKEWPDELPWYIVDNKYGPDNETREDFAARFCVGYNEVEKALYLGVVVIDDEHIGANGESHMTQDHALVYLDRYHQNKGGAPFFYVGAEKHLELVKKHPFWDPHHADVSLDNAKVAVKHQGNQTFYEWKIRLGDKIKANTVLGLDHFIIDQDPNQPNQLNVLWKDGFQKSSGSQRLGDVMLLQSNASVGSIEGNLKLPEEVRIDEFSLRGVENPDFWIKVRVDSTGYFKAVLPQGPYLIEPNRWYSSPIYSVGFKQNTRKLQYELPQSISVVANQNTTLDTINVEVKPHPKTQGSEMLFGDGKDLARSTDEFIKTWMDYLNIPAVSVALIQNNKLVYDKNFGYKNLATAELTDQNTLFEAASISKSVFAVMVLRLAERGIIDLNKPLYEYLPFPNLEGDERYKLLTARIVLNHQSGLPNWAWGGPGTWESGGPISLNFKPGTAFGYSGEAFNYLGRVLEQITQKKLPQIFKEEVAGPFKLKNTFYNYADSQEKNTAMGHYQQYPSYKGKEYMPSPASSVVTNAHDFQRFVIGLLKEKHLSKRSYELLYTPQTVLEADQKIYDPDTPQYISHGFFVQETAKGKLLAHGGNNGDYDCKFAYNPQQKVGYIVLTNSNLGDEFSRMLEEFLFH</sequence>
<keyword evidence="4" id="KW-0378">Hydrolase</keyword>
<evidence type="ECO:0000259" key="3">
    <source>
        <dbReference type="Pfam" id="PF06452"/>
    </source>
</evidence>
<dbReference type="InterPro" id="IPR010502">
    <property type="entry name" value="Carb-bd_dom_fam9"/>
</dbReference>
<name>A0A6L9EH82_9FLAO</name>
<gene>
    <name evidence="4" type="ORF">GTQ38_19225</name>
</gene>
<dbReference type="Pfam" id="PF00144">
    <property type="entry name" value="Beta-lactamase"/>
    <property type="match status" value="1"/>
</dbReference>
<dbReference type="InterPro" id="IPR050491">
    <property type="entry name" value="AmpC-like"/>
</dbReference>
<dbReference type="Gene3D" id="2.60.40.1190">
    <property type="match status" value="1"/>
</dbReference>
<dbReference type="PANTHER" id="PTHR46825">
    <property type="entry name" value="D-ALANYL-D-ALANINE-CARBOXYPEPTIDASE/ENDOPEPTIDASE AMPH"/>
    <property type="match status" value="1"/>
</dbReference>
<dbReference type="Gene3D" id="3.40.710.10">
    <property type="entry name" value="DD-peptidase/beta-lactamase superfamily"/>
    <property type="match status" value="1"/>
</dbReference>
<feature type="domain" description="Carbohydrate-binding" evidence="3">
    <location>
        <begin position="38"/>
        <end position="222"/>
    </location>
</feature>
<accession>A0A6L9EH82</accession>
<feature type="domain" description="Beta-lactamase-related" evidence="2">
    <location>
        <begin position="353"/>
        <end position="660"/>
    </location>
</feature>
<evidence type="ECO:0000259" key="2">
    <source>
        <dbReference type="Pfam" id="PF00144"/>
    </source>
</evidence>
<dbReference type="GO" id="GO:0030246">
    <property type="term" value="F:carbohydrate binding"/>
    <property type="evidence" value="ECO:0007669"/>
    <property type="project" value="InterPro"/>
</dbReference>